<dbReference type="EMBL" id="KZ613957">
    <property type="protein sequence ID" value="PMD32900.1"/>
    <property type="molecule type" value="Genomic_DNA"/>
</dbReference>
<evidence type="ECO:0000259" key="2">
    <source>
        <dbReference type="Pfam" id="PF06985"/>
    </source>
</evidence>
<dbReference type="InterPro" id="IPR010730">
    <property type="entry name" value="HET"/>
</dbReference>
<dbReference type="Proteomes" id="UP000235786">
    <property type="component" value="Unassembled WGS sequence"/>
</dbReference>
<evidence type="ECO:0000313" key="4">
    <source>
        <dbReference type="Proteomes" id="UP000235786"/>
    </source>
</evidence>
<dbReference type="Pfam" id="PF06985">
    <property type="entry name" value="HET"/>
    <property type="match status" value="1"/>
</dbReference>
<feature type="domain" description="Heterokaryon incompatibility" evidence="2">
    <location>
        <begin position="22"/>
        <end position="108"/>
    </location>
</feature>
<feature type="region of interest" description="Disordered" evidence="1">
    <location>
        <begin position="647"/>
        <end position="666"/>
    </location>
</feature>
<name>A0A2J6R300_HYAVF</name>
<dbReference type="STRING" id="1149755.A0A2J6R300"/>
<protein>
    <submittedName>
        <fullName evidence="3">HET-domain-containing protein</fullName>
    </submittedName>
</protein>
<dbReference type="AlphaFoldDB" id="A0A2J6R300"/>
<evidence type="ECO:0000256" key="1">
    <source>
        <dbReference type="SAM" id="MobiDB-lite"/>
    </source>
</evidence>
<dbReference type="PANTHER" id="PTHR10622">
    <property type="entry name" value="HET DOMAIN-CONTAINING PROTEIN"/>
    <property type="match status" value="1"/>
</dbReference>
<evidence type="ECO:0000313" key="3">
    <source>
        <dbReference type="EMBL" id="PMD32900.1"/>
    </source>
</evidence>
<keyword evidence="4" id="KW-1185">Reference proteome</keyword>
<gene>
    <name evidence="3" type="ORF">L207DRAFT_639683</name>
</gene>
<proteinExistence type="predicted"/>
<accession>A0A2J6R300</accession>
<reference evidence="3 4" key="1">
    <citation type="submission" date="2016-04" db="EMBL/GenBank/DDBJ databases">
        <title>A degradative enzymes factory behind the ericoid mycorrhizal symbiosis.</title>
        <authorList>
            <consortium name="DOE Joint Genome Institute"/>
            <person name="Martino E."/>
            <person name="Morin E."/>
            <person name="Grelet G."/>
            <person name="Kuo A."/>
            <person name="Kohler A."/>
            <person name="Daghino S."/>
            <person name="Barry K."/>
            <person name="Choi C."/>
            <person name="Cichocki N."/>
            <person name="Clum A."/>
            <person name="Copeland A."/>
            <person name="Hainaut M."/>
            <person name="Haridas S."/>
            <person name="Labutti K."/>
            <person name="Lindquist E."/>
            <person name="Lipzen A."/>
            <person name="Khouja H.-R."/>
            <person name="Murat C."/>
            <person name="Ohm R."/>
            <person name="Olson A."/>
            <person name="Spatafora J."/>
            <person name="Veneault-Fourrey C."/>
            <person name="Henrissat B."/>
            <person name="Grigoriev I."/>
            <person name="Martin F."/>
            <person name="Perotto S."/>
        </authorList>
    </citation>
    <scope>NUCLEOTIDE SEQUENCE [LARGE SCALE GENOMIC DNA]</scope>
    <source>
        <strain evidence="3 4">F</strain>
    </source>
</reference>
<sequence>MRLLDSSSLELREFIGDDTPKYVILSHTWGAEEVTFQDIQDFKKARGKKGFRKLKGCCNKAKSDGFRWVWIDTCCIDKSSSAELSEAINSMYEWYKNSEICYAYLEDVKLGVARPQMKETYLTTSNIGSFESSRWWSRGWTLQELIAPSIVEFYASDWTEIGTKLSLLNSISQITGIQEAILENSLQINDINIASRMSWASKRQTSRVEDTAYCLMGIFGVNMPLLYGEGRRAFHRLQEEIIRIHEDYTLLAWRYPPVRHERGYFPKAYLADGIFASSPADFEPLKPWPYSELHPSMATAKLPATPSSSTQEKAPIRGSWEFDPPMLTSRGLSITLPMRRVSEDEYHACLTCTRSTTGVHFCCLKVEPQHGIELAGRRAVFRRRAPYCGPLIFISQSQLGDHGFANETIYLASRSCADDIETDIRGFSSWEVYSHSLVFHTDDNLSIQDNTLFGWFLGHRRRLNSSSGLEVLFGGAPIQPGLHSYAIFRISRLDGGLPFIVAMGIDAKRKDAAWCDVLLHPHIFGKIDNTSDEKTTRHDEIPHPFCDENAFPTTWTDGRNSKLIKEMFELRLDELSTEYLGKQTEDPPQKRCMDHFNDRSDRVVIVLPGAVIRVAVRRSFAENYNRSNRYTLNISLQRDVAVNTALAGPRKSPAESGSSQGGYKAS</sequence>
<organism evidence="3 4">
    <name type="scientific">Hyaloscypha variabilis (strain UAMH 11265 / GT02V1 / F)</name>
    <name type="common">Meliniomyces variabilis</name>
    <dbReference type="NCBI Taxonomy" id="1149755"/>
    <lineage>
        <taxon>Eukaryota</taxon>
        <taxon>Fungi</taxon>
        <taxon>Dikarya</taxon>
        <taxon>Ascomycota</taxon>
        <taxon>Pezizomycotina</taxon>
        <taxon>Leotiomycetes</taxon>
        <taxon>Helotiales</taxon>
        <taxon>Hyaloscyphaceae</taxon>
        <taxon>Hyaloscypha</taxon>
        <taxon>Hyaloscypha variabilis</taxon>
    </lineage>
</organism>
<dbReference type="PANTHER" id="PTHR10622:SF10">
    <property type="entry name" value="HET DOMAIN-CONTAINING PROTEIN"/>
    <property type="match status" value="1"/>
</dbReference>